<name>A0A0B6YH95_9EUPU</name>
<proteinExistence type="predicted"/>
<sequence length="97" mass="11431">MDIQIRAWTEGQINREHGEINRENGEINREHEEIKREHGEIKKHGQIYNLSSSILHRHQLMNIFSLAVTVLVVFHVSDPYNRIIHIHWGAMKTNGEE</sequence>
<gene>
    <name evidence="1" type="primary">ORF25482</name>
</gene>
<organism evidence="1">
    <name type="scientific">Arion vulgaris</name>
    <dbReference type="NCBI Taxonomy" id="1028688"/>
    <lineage>
        <taxon>Eukaryota</taxon>
        <taxon>Metazoa</taxon>
        <taxon>Spiralia</taxon>
        <taxon>Lophotrochozoa</taxon>
        <taxon>Mollusca</taxon>
        <taxon>Gastropoda</taxon>
        <taxon>Heterobranchia</taxon>
        <taxon>Euthyneura</taxon>
        <taxon>Panpulmonata</taxon>
        <taxon>Eupulmonata</taxon>
        <taxon>Stylommatophora</taxon>
        <taxon>Helicina</taxon>
        <taxon>Arionoidea</taxon>
        <taxon>Arionidae</taxon>
        <taxon>Arion</taxon>
    </lineage>
</organism>
<accession>A0A0B6YH95</accession>
<reference evidence="1" key="1">
    <citation type="submission" date="2014-12" db="EMBL/GenBank/DDBJ databases">
        <title>Insight into the proteome of Arion vulgaris.</title>
        <authorList>
            <person name="Aradska J."/>
            <person name="Bulat T."/>
            <person name="Smidak R."/>
            <person name="Sarate P."/>
            <person name="Gangsoo J."/>
            <person name="Sialana F."/>
            <person name="Bilban M."/>
            <person name="Lubec G."/>
        </authorList>
    </citation>
    <scope>NUCLEOTIDE SEQUENCE</scope>
    <source>
        <tissue evidence="1">Skin</tissue>
    </source>
</reference>
<evidence type="ECO:0000313" key="1">
    <source>
        <dbReference type="EMBL" id="CEK55552.1"/>
    </source>
</evidence>
<protein>
    <submittedName>
        <fullName evidence="1">Uncharacterized protein</fullName>
    </submittedName>
</protein>
<dbReference type="AlphaFoldDB" id="A0A0B6YH95"/>
<dbReference type="EMBL" id="HACG01008687">
    <property type="protein sequence ID" value="CEK55552.1"/>
    <property type="molecule type" value="Transcribed_RNA"/>
</dbReference>